<reference evidence="1 2" key="1">
    <citation type="submission" date="2017-02" db="EMBL/GenBank/DDBJ databases">
        <title>Whole genome sequencing of Metallibacterium scheffleri DSM 24874 (T).</title>
        <authorList>
            <person name="Kumar S."/>
            <person name="Patil P."/>
            <person name="Patil P.B."/>
        </authorList>
    </citation>
    <scope>NUCLEOTIDE SEQUENCE [LARGE SCALE GENOMIC DNA]</scope>
    <source>
        <strain evidence="1 2">DSM 24874</strain>
    </source>
</reference>
<name>A0A4S3KE27_9GAMM</name>
<dbReference type="Proteomes" id="UP000307749">
    <property type="component" value="Unassembled WGS sequence"/>
</dbReference>
<protein>
    <submittedName>
        <fullName evidence="1">Uncharacterized protein</fullName>
    </submittedName>
</protein>
<dbReference type="EMBL" id="MWQO01000073">
    <property type="protein sequence ID" value="THD06762.1"/>
    <property type="molecule type" value="Genomic_DNA"/>
</dbReference>
<organism evidence="1 2">
    <name type="scientific">Metallibacterium scheffleri</name>
    <dbReference type="NCBI Taxonomy" id="993689"/>
    <lineage>
        <taxon>Bacteria</taxon>
        <taxon>Pseudomonadati</taxon>
        <taxon>Pseudomonadota</taxon>
        <taxon>Gammaproteobacteria</taxon>
        <taxon>Lysobacterales</taxon>
        <taxon>Rhodanobacteraceae</taxon>
        <taxon>Metallibacterium</taxon>
    </lineage>
</organism>
<sequence>MTSQVQKRVLWQQRLADLEASGMTRTAYCTARGIGRSTLQRWQRRLRREAATAAVVQADDAPGAGLGLIPIRVRDGTAPRKEPAAAPPDLALTWPSELRLQLPVATDARWLVDLLRPSSTSSSGDFALKVCRDKGFGSSEAAML</sequence>
<dbReference type="NCBIfam" id="NF047593">
    <property type="entry name" value="IS66_ISAeme5_TnpA"/>
    <property type="match status" value="1"/>
</dbReference>
<dbReference type="STRING" id="993689.GCA_002077135_00926"/>
<accession>A0A4S3KE27</accession>
<dbReference type="AlphaFoldDB" id="A0A4S3KE27"/>
<evidence type="ECO:0000313" key="1">
    <source>
        <dbReference type="EMBL" id="THD06762.1"/>
    </source>
</evidence>
<evidence type="ECO:0000313" key="2">
    <source>
        <dbReference type="Proteomes" id="UP000307749"/>
    </source>
</evidence>
<gene>
    <name evidence="1" type="ORF">B1806_15745</name>
</gene>
<proteinExistence type="predicted"/>
<comment type="caution">
    <text evidence="1">The sequence shown here is derived from an EMBL/GenBank/DDBJ whole genome shotgun (WGS) entry which is preliminary data.</text>
</comment>
<keyword evidence="2" id="KW-1185">Reference proteome</keyword>